<accession>A0ABS4VMP4</accession>
<reference evidence="1 2" key="1">
    <citation type="submission" date="2021-03" db="EMBL/GenBank/DDBJ databases">
        <title>Sequencing the genomes of 1000 actinobacteria strains.</title>
        <authorList>
            <person name="Klenk H.-P."/>
        </authorList>
    </citation>
    <scope>NUCLEOTIDE SEQUENCE [LARGE SCALE GENOMIC DNA]</scope>
    <source>
        <strain evidence="1 2">DSM 45256</strain>
    </source>
</reference>
<sequence>MRDALIPQRWEDPKRGEFVETIDLTARAKLHEYERGMAGRKVLTWSTGRHDLRKAAGLDAERSDEEIAEDDDLDGEDVAVLPRETWAAIERVATELLTVTEQQGPAGAREWLDARGLEWWLPTRLTRQSRREQAPGHG</sequence>
<dbReference type="Proteomes" id="UP001519295">
    <property type="component" value="Unassembled WGS sequence"/>
</dbReference>
<dbReference type="RefSeq" id="WP_210025132.1">
    <property type="nucleotide sequence ID" value="NZ_JAGINU010000001.1"/>
</dbReference>
<keyword evidence="2" id="KW-1185">Reference proteome</keyword>
<evidence type="ECO:0000313" key="2">
    <source>
        <dbReference type="Proteomes" id="UP001519295"/>
    </source>
</evidence>
<name>A0ABS4VMP4_9PSEU</name>
<organism evidence="1 2">
    <name type="scientific">Pseudonocardia parietis</name>
    <dbReference type="NCBI Taxonomy" id="570936"/>
    <lineage>
        <taxon>Bacteria</taxon>
        <taxon>Bacillati</taxon>
        <taxon>Actinomycetota</taxon>
        <taxon>Actinomycetes</taxon>
        <taxon>Pseudonocardiales</taxon>
        <taxon>Pseudonocardiaceae</taxon>
        <taxon>Pseudonocardia</taxon>
    </lineage>
</organism>
<protein>
    <submittedName>
        <fullName evidence="1">Uncharacterized protein</fullName>
    </submittedName>
</protein>
<gene>
    <name evidence="1" type="ORF">JOF36_000891</name>
</gene>
<dbReference type="EMBL" id="JAGINU010000001">
    <property type="protein sequence ID" value="MBP2365195.1"/>
    <property type="molecule type" value="Genomic_DNA"/>
</dbReference>
<evidence type="ECO:0000313" key="1">
    <source>
        <dbReference type="EMBL" id="MBP2365195.1"/>
    </source>
</evidence>
<comment type="caution">
    <text evidence="1">The sequence shown here is derived from an EMBL/GenBank/DDBJ whole genome shotgun (WGS) entry which is preliminary data.</text>
</comment>
<proteinExistence type="predicted"/>